<gene>
    <name evidence="1" type="ORF">HF855_13850</name>
</gene>
<dbReference type="RefSeq" id="WP_168934323.1">
    <property type="nucleotide sequence ID" value="NZ_JABAFX010000075.1"/>
</dbReference>
<sequence length="154" mass="17432">MARPKKYNISLTDDELKKLKSVMRKKQTTKTVRNRCQIIIDLDDAHGKVLTHEQSAKTNCVCMATITNTVKLYSEKGIQGIITLKRNVNSDNARRKFDGRAEARIIEIACSPAPEGHSRWTLRLLEEQAKIVLDVPVSKDTIGRALKKINFDLT</sequence>
<name>A0A848CHD2_9FIRM</name>
<reference evidence="1 2" key="1">
    <citation type="submission" date="2020-04" db="EMBL/GenBank/DDBJ databases">
        <authorList>
            <person name="Hitch T.C.A."/>
            <person name="Wylensek D."/>
            <person name="Clavel T."/>
        </authorList>
    </citation>
    <scope>NUCLEOTIDE SEQUENCE [LARGE SCALE GENOMIC DNA]</scope>
    <source>
        <strain evidence="1 2">BSM-383-APC-5F</strain>
    </source>
</reference>
<organism evidence="1 2">
    <name type="scientific">Dorea formicigenerans</name>
    <dbReference type="NCBI Taxonomy" id="39486"/>
    <lineage>
        <taxon>Bacteria</taxon>
        <taxon>Bacillati</taxon>
        <taxon>Bacillota</taxon>
        <taxon>Clostridia</taxon>
        <taxon>Lachnospirales</taxon>
        <taxon>Lachnospiraceae</taxon>
        <taxon>Dorea</taxon>
    </lineage>
</organism>
<dbReference type="EMBL" id="JABAFX010000075">
    <property type="protein sequence ID" value="NME58435.1"/>
    <property type="molecule type" value="Genomic_DNA"/>
</dbReference>
<dbReference type="AlphaFoldDB" id="A0A848CHD2"/>
<evidence type="ECO:0000313" key="1">
    <source>
        <dbReference type="EMBL" id="NME58435.1"/>
    </source>
</evidence>
<dbReference type="Proteomes" id="UP000580130">
    <property type="component" value="Unassembled WGS sequence"/>
</dbReference>
<proteinExistence type="predicted"/>
<evidence type="ECO:0000313" key="2">
    <source>
        <dbReference type="Proteomes" id="UP000580130"/>
    </source>
</evidence>
<protein>
    <submittedName>
        <fullName evidence="1">Helix-turn-helix domain-containing protein</fullName>
    </submittedName>
</protein>
<dbReference type="Pfam" id="PF13551">
    <property type="entry name" value="HTH_29"/>
    <property type="match status" value="1"/>
</dbReference>
<comment type="caution">
    <text evidence="1">The sequence shown here is derived from an EMBL/GenBank/DDBJ whole genome shotgun (WGS) entry which is preliminary data.</text>
</comment>
<accession>A0A848CHD2</accession>